<protein>
    <submittedName>
        <fullName evidence="2">Uncharacterized protein</fullName>
    </submittedName>
</protein>
<feature type="region of interest" description="Disordered" evidence="1">
    <location>
        <begin position="48"/>
        <end position="80"/>
    </location>
</feature>
<name>A0A0A9GX35_ARUDO</name>
<dbReference type="AlphaFoldDB" id="A0A0A9GX35"/>
<reference evidence="2" key="1">
    <citation type="submission" date="2014-09" db="EMBL/GenBank/DDBJ databases">
        <authorList>
            <person name="Magalhaes I.L.F."/>
            <person name="Oliveira U."/>
            <person name="Santos F.R."/>
            <person name="Vidigal T.H.D.A."/>
            <person name="Brescovit A.D."/>
            <person name="Santos A.J."/>
        </authorList>
    </citation>
    <scope>NUCLEOTIDE SEQUENCE</scope>
    <source>
        <tissue evidence="2">Shoot tissue taken approximately 20 cm above the soil surface</tissue>
    </source>
</reference>
<dbReference type="EMBL" id="GBRH01172748">
    <property type="protein sequence ID" value="JAE25148.1"/>
    <property type="molecule type" value="Transcribed_RNA"/>
</dbReference>
<feature type="compositionally biased region" description="Polar residues" evidence="1">
    <location>
        <begin position="63"/>
        <end position="80"/>
    </location>
</feature>
<evidence type="ECO:0000313" key="2">
    <source>
        <dbReference type="EMBL" id="JAE25148.1"/>
    </source>
</evidence>
<evidence type="ECO:0000256" key="1">
    <source>
        <dbReference type="SAM" id="MobiDB-lite"/>
    </source>
</evidence>
<organism evidence="2">
    <name type="scientific">Arundo donax</name>
    <name type="common">Giant reed</name>
    <name type="synonym">Donax arundinaceus</name>
    <dbReference type="NCBI Taxonomy" id="35708"/>
    <lineage>
        <taxon>Eukaryota</taxon>
        <taxon>Viridiplantae</taxon>
        <taxon>Streptophyta</taxon>
        <taxon>Embryophyta</taxon>
        <taxon>Tracheophyta</taxon>
        <taxon>Spermatophyta</taxon>
        <taxon>Magnoliopsida</taxon>
        <taxon>Liliopsida</taxon>
        <taxon>Poales</taxon>
        <taxon>Poaceae</taxon>
        <taxon>PACMAD clade</taxon>
        <taxon>Arundinoideae</taxon>
        <taxon>Arundineae</taxon>
        <taxon>Arundo</taxon>
    </lineage>
</organism>
<reference evidence="2" key="2">
    <citation type="journal article" date="2015" name="Data Brief">
        <title>Shoot transcriptome of the giant reed, Arundo donax.</title>
        <authorList>
            <person name="Barrero R.A."/>
            <person name="Guerrero F.D."/>
            <person name="Moolhuijzen P."/>
            <person name="Goolsby J.A."/>
            <person name="Tidwell J."/>
            <person name="Bellgard S.E."/>
            <person name="Bellgard M.I."/>
        </authorList>
    </citation>
    <scope>NUCLEOTIDE SEQUENCE</scope>
    <source>
        <tissue evidence="2">Shoot tissue taken approximately 20 cm above the soil surface</tissue>
    </source>
</reference>
<proteinExistence type="predicted"/>
<accession>A0A0A9GX35</accession>
<sequence length="80" mass="8553">MLQDHASSRASSSIHLIQACIPGSARMKGTDQNILQPCLPTFSHPHTRVEQIPPQPKGGSSVLDLTSSSWGTNCNKQSIA</sequence>